<dbReference type="PROSITE" id="PS51387">
    <property type="entry name" value="FAD_PCMH"/>
    <property type="match status" value="1"/>
</dbReference>
<keyword evidence="3" id="KW-0285">Flavoprotein</keyword>
<evidence type="ECO:0000256" key="5">
    <source>
        <dbReference type="ARBA" id="ARBA00023002"/>
    </source>
</evidence>
<evidence type="ECO:0000256" key="4">
    <source>
        <dbReference type="ARBA" id="ARBA00022827"/>
    </source>
</evidence>
<dbReference type="InterPro" id="IPR012951">
    <property type="entry name" value="BBE"/>
</dbReference>
<dbReference type="PANTHER" id="PTHR42973:SF39">
    <property type="entry name" value="FAD-BINDING PCMH-TYPE DOMAIN-CONTAINING PROTEIN"/>
    <property type="match status" value="1"/>
</dbReference>
<feature type="domain" description="FAD-binding PCMH-type" evidence="6">
    <location>
        <begin position="25"/>
        <end position="196"/>
    </location>
</feature>
<dbReference type="Pfam" id="PF01565">
    <property type="entry name" value="FAD_binding_4"/>
    <property type="match status" value="1"/>
</dbReference>
<proteinExistence type="inferred from homology"/>
<sequence>MLTGDIVRPSNPEYQSARQEFNRYFNKFPRVIVFARETKDVVNAVRWARYYNVPLRMRSGRHSYEGLSVVTGGIVIDVTNLHEVDVNRKNNTATVGTGIRGGMLNQALWEERLVVPVGLCRTTGIGGVTLGGGHSILSRQYGLTQDHLLDAEIVTADGRVLHANANNHADLFWALRGGGGGNFGICTKYRFRTHRIENVAYAEITWDLRDMEPVIRTWQQLTAPGSDPRLGPLLAINNGQQGPPEKPIFFQGVFLGTTTELQQLLQPLLLTGSPRNVSIEEITWIDSVNRIADAQVSQPYPFKGVAPYVEHLPDKGIFTIRRFIENPPTSSAGAFFHGLNAAVANVPRRAIAYFWRKAWSDVTIQATLGTSVENKRGIRWVEDFRRAMLPFTHGVYVNTPDLFIKKWPRAYYGANFARLTRVKRKYDPKNFFHFPQSIPPTRC</sequence>
<dbReference type="InterPro" id="IPR050416">
    <property type="entry name" value="FAD-linked_Oxidoreductase"/>
</dbReference>
<keyword evidence="4" id="KW-0274">FAD</keyword>
<keyword evidence="8" id="KW-1185">Reference proteome</keyword>
<evidence type="ECO:0000256" key="3">
    <source>
        <dbReference type="ARBA" id="ARBA00022630"/>
    </source>
</evidence>
<dbReference type="EMBL" id="JAMDLY010000011">
    <property type="protein sequence ID" value="MCY9530067.1"/>
    <property type="molecule type" value="Genomic_DNA"/>
</dbReference>
<comment type="caution">
    <text evidence="7">The sequence shown here is derived from an EMBL/GenBank/DDBJ whole genome shotgun (WGS) entry which is preliminary data.</text>
</comment>
<accession>A0ABT4E8J8</accession>
<dbReference type="InterPro" id="IPR016166">
    <property type="entry name" value="FAD-bd_PCMH"/>
</dbReference>
<evidence type="ECO:0000256" key="1">
    <source>
        <dbReference type="ARBA" id="ARBA00001974"/>
    </source>
</evidence>
<dbReference type="Gene3D" id="3.30.465.10">
    <property type="match status" value="1"/>
</dbReference>
<dbReference type="RefSeq" id="WP_231515138.1">
    <property type="nucleotide sequence ID" value="NZ_JAMDLY010000011.1"/>
</dbReference>
<dbReference type="InterPro" id="IPR016169">
    <property type="entry name" value="FAD-bd_PCMH_sub2"/>
</dbReference>
<gene>
    <name evidence="7" type="ORF">M5X04_12100</name>
</gene>
<evidence type="ECO:0000259" key="6">
    <source>
        <dbReference type="PROSITE" id="PS51387"/>
    </source>
</evidence>
<reference evidence="7 8" key="1">
    <citation type="submission" date="2022-05" db="EMBL/GenBank/DDBJ databases">
        <title>Genome Sequencing of Bee-Associated Microbes.</title>
        <authorList>
            <person name="Dunlap C."/>
        </authorList>
    </citation>
    <scope>NUCLEOTIDE SEQUENCE [LARGE SCALE GENOMIC DNA]</scope>
    <source>
        <strain evidence="7 8">NRRL NRS-750</strain>
    </source>
</reference>
<keyword evidence="5" id="KW-0560">Oxidoreductase</keyword>
<evidence type="ECO:0000256" key="2">
    <source>
        <dbReference type="ARBA" id="ARBA00005466"/>
    </source>
</evidence>
<dbReference type="Proteomes" id="UP001527090">
    <property type="component" value="Unassembled WGS sequence"/>
</dbReference>
<dbReference type="InterPro" id="IPR036318">
    <property type="entry name" value="FAD-bd_PCMH-like_sf"/>
</dbReference>
<comment type="similarity">
    <text evidence="2">Belongs to the oxygen-dependent FAD-linked oxidoreductase family.</text>
</comment>
<dbReference type="Gene3D" id="3.40.462.20">
    <property type="match status" value="1"/>
</dbReference>
<dbReference type="PANTHER" id="PTHR42973">
    <property type="entry name" value="BINDING OXIDOREDUCTASE, PUTATIVE (AFU_ORTHOLOGUE AFUA_1G17690)-RELATED"/>
    <property type="match status" value="1"/>
</dbReference>
<evidence type="ECO:0000313" key="7">
    <source>
        <dbReference type="EMBL" id="MCY9530067.1"/>
    </source>
</evidence>
<dbReference type="Pfam" id="PF08031">
    <property type="entry name" value="BBE"/>
    <property type="match status" value="1"/>
</dbReference>
<dbReference type="SUPFAM" id="SSF56176">
    <property type="entry name" value="FAD-binding/transporter-associated domain-like"/>
    <property type="match status" value="1"/>
</dbReference>
<organism evidence="7 8">
    <name type="scientific">Paenibacillus alvei</name>
    <name type="common">Bacillus alvei</name>
    <dbReference type="NCBI Taxonomy" id="44250"/>
    <lineage>
        <taxon>Bacteria</taxon>
        <taxon>Bacillati</taxon>
        <taxon>Bacillota</taxon>
        <taxon>Bacilli</taxon>
        <taxon>Bacillales</taxon>
        <taxon>Paenibacillaceae</taxon>
        <taxon>Paenibacillus</taxon>
    </lineage>
</organism>
<protein>
    <submittedName>
        <fullName evidence="7">FAD-binding oxidoreductase</fullName>
    </submittedName>
</protein>
<dbReference type="InterPro" id="IPR006094">
    <property type="entry name" value="Oxid_FAD_bind_N"/>
</dbReference>
<name>A0ABT4E8J8_PAEAL</name>
<comment type="cofactor">
    <cofactor evidence="1">
        <name>FAD</name>
        <dbReference type="ChEBI" id="CHEBI:57692"/>
    </cofactor>
</comment>
<evidence type="ECO:0000313" key="8">
    <source>
        <dbReference type="Proteomes" id="UP001527090"/>
    </source>
</evidence>